<gene>
    <name evidence="4" type="ORF">HQ605_18465</name>
    <name evidence="5" type="ORF">SAMN05444374_10613</name>
</gene>
<comment type="similarity">
    <text evidence="1 3">Belongs to the short-chain dehydrogenases/reductases (SDR) family.</text>
</comment>
<dbReference type="OrthoDB" id="9795647at2"/>
<evidence type="ECO:0000256" key="3">
    <source>
        <dbReference type="RuleBase" id="RU000363"/>
    </source>
</evidence>
<dbReference type="Proteomes" id="UP000182054">
    <property type="component" value="Unassembled WGS sequence"/>
</dbReference>
<evidence type="ECO:0000313" key="7">
    <source>
        <dbReference type="Proteomes" id="UP001520140"/>
    </source>
</evidence>
<dbReference type="PANTHER" id="PTHR43658">
    <property type="entry name" value="SHORT-CHAIN DEHYDROGENASE/REDUCTASE"/>
    <property type="match status" value="1"/>
</dbReference>
<keyword evidence="7" id="KW-1185">Reference proteome</keyword>
<dbReference type="GeneID" id="85485734"/>
<evidence type="ECO:0000313" key="5">
    <source>
        <dbReference type="EMBL" id="SFA50206.1"/>
    </source>
</evidence>
<sequence>MEMAGSAALVTGGASGLGAATAKRFAENGVTVFGLDLQSSIDKAGDSVPDGVTLIAADVTSDEEVRAALKTIGEAGVPLRIVVNCAGVGWAGRILSKKGAHDLELFRTVITINLLGTFNVMRLAAEHMQSLPTVDDAGQRGVVINTASVAAFEGQIGQIAYSASKGGVHGMTVPAARDLAQVGIRVNTIAPGIVDTPMLAGVTEEYRHGLEAGVPFPSRLAQPTEYAQLAQMIVEHDYLNGETIRMDGALRMAPR</sequence>
<accession>A0A1I0TGV9</accession>
<organism evidence="5 6">
    <name type="scientific">Rhodococcoides kroppenstedtii</name>
    <dbReference type="NCBI Taxonomy" id="293050"/>
    <lineage>
        <taxon>Bacteria</taxon>
        <taxon>Bacillati</taxon>
        <taxon>Actinomycetota</taxon>
        <taxon>Actinomycetes</taxon>
        <taxon>Mycobacteriales</taxon>
        <taxon>Nocardiaceae</taxon>
        <taxon>Rhodococcoides</taxon>
    </lineage>
</organism>
<dbReference type="EMBL" id="JABUKG010000026">
    <property type="protein sequence ID" value="MBY6322803.1"/>
    <property type="molecule type" value="Genomic_DNA"/>
</dbReference>
<dbReference type="PRINTS" id="PR00080">
    <property type="entry name" value="SDRFAMILY"/>
</dbReference>
<proteinExistence type="inferred from homology"/>
<dbReference type="AlphaFoldDB" id="A0A1I0TGV9"/>
<dbReference type="RefSeq" id="WP_068104310.1">
    <property type="nucleotide sequence ID" value="NZ_CP135915.1"/>
</dbReference>
<evidence type="ECO:0000313" key="6">
    <source>
        <dbReference type="Proteomes" id="UP000182054"/>
    </source>
</evidence>
<dbReference type="InterPro" id="IPR036291">
    <property type="entry name" value="NAD(P)-bd_dom_sf"/>
</dbReference>
<dbReference type="Proteomes" id="UP001520140">
    <property type="component" value="Unassembled WGS sequence"/>
</dbReference>
<dbReference type="PANTHER" id="PTHR43658:SF8">
    <property type="entry name" value="17-BETA-HYDROXYSTEROID DEHYDROGENASE 14-RELATED"/>
    <property type="match status" value="1"/>
</dbReference>
<evidence type="ECO:0000256" key="2">
    <source>
        <dbReference type="ARBA" id="ARBA00023002"/>
    </source>
</evidence>
<reference evidence="5 6" key="1">
    <citation type="submission" date="2016-10" db="EMBL/GenBank/DDBJ databases">
        <authorList>
            <person name="de Groot N.N."/>
        </authorList>
    </citation>
    <scope>NUCLEOTIDE SEQUENCE [LARGE SCALE GENOMIC DNA]</scope>
    <source>
        <strain evidence="5 6">DSM 44908</strain>
    </source>
</reference>
<dbReference type="PROSITE" id="PS00061">
    <property type="entry name" value="ADH_SHORT"/>
    <property type="match status" value="1"/>
</dbReference>
<dbReference type="GO" id="GO:0016491">
    <property type="term" value="F:oxidoreductase activity"/>
    <property type="evidence" value="ECO:0007669"/>
    <property type="project" value="UniProtKB-KW"/>
</dbReference>
<dbReference type="InterPro" id="IPR002347">
    <property type="entry name" value="SDR_fam"/>
</dbReference>
<evidence type="ECO:0000256" key="1">
    <source>
        <dbReference type="ARBA" id="ARBA00006484"/>
    </source>
</evidence>
<dbReference type="EMBL" id="FOJN01000006">
    <property type="protein sequence ID" value="SFA50206.1"/>
    <property type="molecule type" value="Genomic_DNA"/>
</dbReference>
<name>A0A1I0TGV9_9NOCA</name>
<dbReference type="PRINTS" id="PR00081">
    <property type="entry name" value="GDHRDH"/>
</dbReference>
<reference evidence="4 7" key="2">
    <citation type="submission" date="2020-06" db="EMBL/GenBank/DDBJ databases">
        <title>Taxonomy, biology and ecology of Rhodococcus bacteria occurring in California pistachio and other woody hosts as revealed by genome sequence analyses.</title>
        <authorList>
            <person name="Gai Y."/>
            <person name="Riely B."/>
        </authorList>
    </citation>
    <scope>NUCLEOTIDE SEQUENCE [LARGE SCALE GENOMIC DNA]</scope>
    <source>
        <strain evidence="4 7">BP-284</strain>
    </source>
</reference>
<evidence type="ECO:0000313" key="4">
    <source>
        <dbReference type="EMBL" id="MBY6322803.1"/>
    </source>
</evidence>
<protein>
    <submittedName>
        <fullName evidence="5">NAD(P)-dependent dehydrogenase, short-chain alcohol dehydrogenase family</fullName>
    </submittedName>
    <submittedName>
        <fullName evidence="4">SDR family NAD(P)-dependent oxidoreductase</fullName>
    </submittedName>
</protein>
<keyword evidence="2" id="KW-0560">Oxidoreductase</keyword>
<dbReference type="SUPFAM" id="SSF51735">
    <property type="entry name" value="NAD(P)-binding Rossmann-fold domains"/>
    <property type="match status" value="1"/>
</dbReference>
<dbReference type="Pfam" id="PF00106">
    <property type="entry name" value="adh_short"/>
    <property type="match status" value="1"/>
</dbReference>
<dbReference type="Gene3D" id="3.40.50.720">
    <property type="entry name" value="NAD(P)-binding Rossmann-like Domain"/>
    <property type="match status" value="1"/>
</dbReference>
<dbReference type="InterPro" id="IPR020904">
    <property type="entry name" value="Sc_DH/Rdtase_CS"/>
</dbReference>